<sequence length="575" mass="61847">MDEWDIVTHIETQGYELFSVDIPSLWIAYAVGEKDTISKSVDQGATWVSTTSGLGTRYTWNSVSFASTTTGYVAGRFAKVVKTVDGGDTWAEQLTPLTHGLDLSTAVQLQGIAAASVDLVVAVGTAGAVVRTEDGGATWTVQYSGTQDSLYAVHYVGDATFFAAGANGRILRSSSSGLSWSNVANPLRPNFESQSFRTLDLNSVYFSESGSYGWAAGEAGVILYSENAGASWTRLAGCGNLTIQDITVDVFSGHGWVVGLGGLMCYSDDGGVSWEMYRSALEGSVFDVNSVARWEGSHTVAVGASFTIQRNTFSCHRRAAPLLLTTPTPTPTTLASSSPSTLTASASPPPPPAASTSVLPFDGVDDMLLLPLIYNIRTISVWVYRDADAVQTSTPAQYLLDARAGLPEGYFTSVAIGQDWTAMFVNAVSLPVFWGNTPQDRWFHFHIESRHLFNDDITFMTRFTDGNNPEGCLKGRLAEMYLWGRELEPWEVEVISTGFDSTAGLHGYMLAYYSMEEGYGNNLKDFLVLNEDGRLYPTGPGASGMVEAVPRPLLGVASLFNCPPSSMPTPFPAPS</sequence>
<dbReference type="PANTHER" id="PTHR47199">
    <property type="entry name" value="PHOTOSYSTEM II STABILITY/ASSEMBLY FACTOR HCF136, CHLOROPLASTIC"/>
    <property type="match status" value="1"/>
</dbReference>
<evidence type="ECO:0000313" key="5">
    <source>
        <dbReference type="EMBL" id="KAK3283531.1"/>
    </source>
</evidence>
<dbReference type="PANTHER" id="PTHR47199:SF2">
    <property type="entry name" value="PHOTOSYSTEM II STABILITY_ASSEMBLY FACTOR HCF136, CHLOROPLASTIC"/>
    <property type="match status" value="1"/>
</dbReference>
<keyword evidence="1" id="KW-0602">Photosynthesis</keyword>
<evidence type="ECO:0000256" key="2">
    <source>
        <dbReference type="ARBA" id="ARBA00023276"/>
    </source>
</evidence>
<dbReference type="SUPFAM" id="SSF50939">
    <property type="entry name" value="Sialidases"/>
    <property type="match status" value="1"/>
</dbReference>
<evidence type="ECO:0000256" key="3">
    <source>
        <dbReference type="SAM" id="MobiDB-lite"/>
    </source>
</evidence>
<protein>
    <recommendedName>
        <fullName evidence="4">Photosynthesis system II assembly factor Ycf48/Hcf136-like domain-containing protein</fullName>
    </recommendedName>
</protein>
<feature type="region of interest" description="Disordered" evidence="3">
    <location>
        <begin position="324"/>
        <end position="354"/>
    </location>
</feature>
<feature type="compositionally biased region" description="Low complexity" evidence="3">
    <location>
        <begin position="324"/>
        <end position="346"/>
    </location>
</feature>
<dbReference type="InterPro" id="IPR028203">
    <property type="entry name" value="PSII_CF48-like_dom"/>
</dbReference>
<accession>A0AAE0LFI0</accession>
<dbReference type="EMBL" id="LGRX02002729">
    <property type="protein sequence ID" value="KAK3283531.1"/>
    <property type="molecule type" value="Genomic_DNA"/>
</dbReference>
<dbReference type="GO" id="GO:0009523">
    <property type="term" value="C:photosystem II"/>
    <property type="evidence" value="ECO:0007669"/>
    <property type="project" value="UniProtKB-KW"/>
</dbReference>
<gene>
    <name evidence="5" type="ORF">CYMTET_8764</name>
</gene>
<keyword evidence="6" id="KW-1185">Reference proteome</keyword>
<dbReference type="Pfam" id="PF14870">
    <property type="entry name" value="PSII_BNR"/>
    <property type="match status" value="1"/>
</dbReference>
<reference evidence="5 6" key="1">
    <citation type="journal article" date="2015" name="Genome Biol. Evol.">
        <title>Comparative Genomics of a Bacterivorous Green Alga Reveals Evolutionary Causalities and Consequences of Phago-Mixotrophic Mode of Nutrition.</title>
        <authorList>
            <person name="Burns J.A."/>
            <person name="Paasch A."/>
            <person name="Narechania A."/>
            <person name="Kim E."/>
        </authorList>
    </citation>
    <scope>NUCLEOTIDE SEQUENCE [LARGE SCALE GENOMIC DNA]</scope>
    <source>
        <strain evidence="5 6">PLY_AMNH</strain>
    </source>
</reference>
<dbReference type="AlphaFoldDB" id="A0AAE0LFI0"/>
<name>A0AAE0LFI0_9CHLO</name>
<dbReference type="CDD" id="cd15482">
    <property type="entry name" value="Sialidase_non-viral"/>
    <property type="match status" value="1"/>
</dbReference>
<keyword evidence="2" id="KW-0604">Photosystem II</keyword>
<evidence type="ECO:0000313" key="6">
    <source>
        <dbReference type="Proteomes" id="UP001190700"/>
    </source>
</evidence>
<dbReference type="InterPro" id="IPR015943">
    <property type="entry name" value="WD40/YVTN_repeat-like_dom_sf"/>
</dbReference>
<comment type="caution">
    <text evidence="5">The sequence shown here is derived from an EMBL/GenBank/DDBJ whole genome shotgun (WGS) entry which is preliminary data.</text>
</comment>
<evidence type="ECO:0000256" key="1">
    <source>
        <dbReference type="ARBA" id="ARBA00022531"/>
    </source>
</evidence>
<dbReference type="SUPFAM" id="SSF49899">
    <property type="entry name" value="Concanavalin A-like lectins/glucanases"/>
    <property type="match status" value="1"/>
</dbReference>
<dbReference type="InterPro" id="IPR013320">
    <property type="entry name" value="ConA-like_dom_sf"/>
</dbReference>
<dbReference type="GO" id="GO:0015979">
    <property type="term" value="P:photosynthesis"/>
    <property type="evidence" value="ECO:0007669"/>
    <property type="project" value="UniProtKB-KW"/>
</dbReference>
<dbReference type="Proteomes" id="UP001190700">
    <property type="component" value="Unassembled WGS sequence"/>
</dbReference>
<dbReference type="InterPro" id="IPR036278">
    <property type="entry name" value="Sialidase_sf"/>
</dbReference>
<organism evidence="5 6">
    <name type="scientific">Cymbomonas tetramitiformis</name>
    <dbReference type="NCBI Taxonomy" id="36881"/>
    <lineage>
        <taxon>Eukaryota</taxon>
        <taxon>Viridiplantae</taxon>
        <taxon>Chlorophyta</taxon>
        <taxon>Pyramimonadophyceae</taxon>
        <taxon>Pyramimonadales</taxon>
        <taxon>Pyramimonadaceae</taxon>
        <taxon>Cymbomonas</taxon>
    </lineage>
</organism>
<proteinExistence type="predicted"/>
<evidence type="ECO:0000259" key="4">
    <source>
        <dbReference type="Pfam" id="PF14870"/>
    </source>
</evidence>
<dbReference type="Gene3D" id="2.130.10.10">
    <property type="entry name" value="YVTN repeat-like/Quinoprotein amine dehydrogenase"/>
    <property type="match status" value="2"/>
</dbReference>
<feature type="domain" description="Photosynthesis system II assembly factor Ycf48/Hcf136-like" evidence="4">
    <location>
        <begin position="17"/>
        <end position="147"/>
    </location>
</feature>